<evidence type="ECO:0000313" key="3">
    <source>
        <dbReference type="Proteomes" id="UP001566132"/>
    </source>
</evidence>
<gene>
    <name evidence="2" type="ORF">ABEB36_012155</name>
</gene>
<dbReference type="InterPro" id="IPR032135">
    <property type="entry name" value="DUF4817"/>
</dbReference>
<evidence type="ECO:0000259" key="1">
    <source>
        <dbReference type="Pfam" id="PF16087"/>
    </source>
</evidence>
<dbReference type="PANTHER" id="PTHR47326:SF1">
    <property type="entry name" value="HTH PSQ-TYPE DOMAIN-CONTAINING PROTEIN"/>
    <property type="match status" value="1"/>
</dbReference>
<keyword evidence="3" id="KW-1185">Reference proteome</keyword>
<feature type="domain" description="DUF4817" evidence="1">
    <location>
        <begin position="4"/>
        <end position="56"/>
    </location>
</feature>
<proteinExistence type="predicted"/>
<name>A0ABD1EAG0_HYPHA</name>
<dbReference type="Proteomes" id="UP001566132">
    <property type="component" value="Unassembled WGS sequence"/>
</dbReference>
<accession>A0ABD1EAG0</accession>
<comment type="caution">
    <text evidence="2">The sequence shown here is derived from an EMBL/GenBank/DDBJ whole genome shotgun (WGS) entry which is preliminary data.</text>
</comment>
<organism evidence="2 3">
    <name type="scientific">Hypothenemus hampei</name>
    <name type="common">Coffee berry borer</name>
    <dbReference type="NCBI Taxonomy" id="57062"/>
    <lineage>
        <taxon>Eukaryota</taxon>
        <taxon>Metazoa</taxon>
        <taxon>Ecdysozoa</taxon>
        <taxon>Arthropoda</taxon>
        <taxon>Hexapoda</taxon>
        <taxon>Insecta</taxon>
        <taxon>Pterygota</taxon>
        <taxon>Neoptera</taxon>
        <taxon>Endopterygota</taxon>
        <taxon>Coleoptera</taxon>
        <taxon>Polyphaga</taxon>
        <taxon>Cucujiformia</taxon>
        <taxon>Curculionidae</taxon>
        <taxon>Scolytinae</taxon>
        <taxon>Hypothenemus</taxon>
    </lineage>
</organism>
<dbReference type="Pfam" id="PF16087">
    <property type="entry name" value="DUF4817"/>
    <property type="match status" value="1"/>
</dbReference>
<sequence length="291" mass="34076">MVYTLQQRTEIIFIYGECGRCARRTAEIFNERNPNTNVKHKYVLKLVAKFTETGSVGNKKRVQMCVLDEAAQIEVLGSFVAEPTTSLRSMARQVGMSHETVRKALKFHKFHPYKMQMLQQLFDDNFDRRIQFCETMTNLINDNRNILQNICFSDECTFFLNGRVNKQNCRYWSDENLRLFRENNTQYPEKVNVWEGILGNAVLGPLFMEENLTGERYLNLLEEIIDSLITTNLENQVDAAGNRVCNKIFIFNKMELHHTIFFLLDSRYTTDFLENGLVEEDQLSGHRDRPI</sequence>
<dbReference type="AlphaFoldDB" id="A0ABD1EAG0"/>
<dbReference type="EMBL" id="JBDJPC010000009">
    <property type="protein sequence ID" value="KAL1491580.1"/>
    <property type="molecule type" value="Genomic_DNA"/>
</dbReference>
<evidence type="ECO:0000313" key="2">
    <source>
        <dbReference type="EMBL" id="KAL1491580.1"/>
    </source>
</evidence>
<reference evidence="2 3" key="1">
    <citation type="submission" date="2024-05" db="EMBL/GenBank/DDBJ databases">
        <title>Genetic variation in Jamaican populations of the coffee berry borer (Hypothenemus hampei).</title>
        <authorList>
            <person name="Errbii M."/>
            <person name="Myrie A."/>
        </authorList>
    </citation>
    <scope>NUCLEOTIDE SEQUENCE [LARGE SCALE GENOMIC DNA]</scope>
    <source>
        <strain evidence="2">JA-Hopewell-2020-01-JO</strain>
        <tissue evidence="2">Whole body</tissue>
    </source>
</reference>
<dbReference type="Gene3D" id="3.30.420.10">
    <property type="entry name" value="Ribonuclease H-like superfamily/Ribonuclease H"/>
    <property type="match status" value="1"/>
</dbReference>
<protein>
    <recommendedName>
        <fullName evidence="1">DUF4817 domain-containing protein</fullName>
    </recommendedName>
</protein>
<dbReference type="InterPro" id="IPR036397">
    <property type="entry name" value="RNaseH_sf"/>
</dbReference>
<dbReference type="PANTHER" id="PTHR47326">
    <property type="entry name" value="TRANSPOSABLE ELEMENT TC3 TRANSPOSASE-LIKE PROTEIN"/>
    <property type="match status" value="1"/>
</dbReference>